<dbReference type="GO" id="GO:0004519">
    <property type="term" value="F:endonuclease activity"/>
    <property type="evidence" value="ECO:0007669"/>
    <property type="project" value="UniProtKB-KW"/>
</dbReference>
<dbReference type="InterPro" id="IPR006350">
    <property type="entry name" value="Intron_endoG1"/>
</dbReference>
<dbReference type="InterPro" id="IPR000305">
    <property type="entry name" value="GIY-YIG_endonuc"/>
</dbReference>
<dbReference type="Pfam" id="PF01541">
    <property type="entry name" value="GIY-YIG"/>
    <property type="match status" value="1"/>
</dbReference>
<dbReference type="OrthoDB" id="2203429at2759"/>
<dbReference type="NCBIfam" id="TIGR01453">
    <property type="entry name" value="grpIintron_endo"/>
    <property type="match status" value="1"/>
</dbReference>
<proteinExistence type="predicted"/>
<keyword evidence="3" id="KW-0255">Endonuclease</keyword>
<dbReference type="InParanoid" id="A0A3N4L7X8"/>
<evidence type="ECO:0000313" key="3">
    <source>
        <dbReference type="EMBL" id="RPB17878.1"/>
    </source>
</evidence>
<protein>
    <submittedName>
        <fullName evidence="3">Intron endonuclease</fullName>
    </submittedName>
</protein>
<accession>A0A3N4L7X8</accession>
<dbReference type="STRING" id="1051890.A0A3N4L7X8"/>
<name>A0A3N4L7X8_9PEZI</name>
<evidence type="ECO:0000259" key="2">
    <source>
        <dbReference type="PROSITE" id="PS50164"/>
    </source>
</evidence>
<dbReference type="Proteomes" id="UP000267821">
    <property type="component" value="Unassembled WGS sequence"/>
</dbReference>
<dbReference type="InterPro" id="IPR003611">
    <property type="entry name" value="NUMOD3"/>
</dbReference>
<organism evidence="3 4">
    <name type="scientific">Terfezia boudieri ATCC MYA-4762</name>
    <dbReference type="NCBI Taxonomy" id="1051890"/>
    <lineage>
        <taxon>Eukaryota</taxon>
        <taxon>Fungi</taxon>
        <taxon>Dikarya</taxon>
        <taxon>Ascomycota</taxon>
        <taxon>Pezizomycotina</taxon>
        <taxon>Pezizomycetes</taxon>
        <taxon>Pezizales</taxon>
        <taxon>Pezizaceae</taxon>
        <taxon>Terfezia</taxon>
    </lineage>
</organism>
<dbReference type="PROSITE" id="PS50164">
    <property type="entry name" value="GIY_YIG"/>
    <property type="match status" value="1"/>
</dbReference>
<evidence type="ECO:0000256" key="1">
    <source>
        <dbReference type="ARBA" id="ARBA00010045"/>
    </source>
</evidence>
<dbReference type="Gene3D" id="3.40.1440.10">
    <property type="entry name" value="GIY-YIG endonuclease"/>
    <property type="match status" value="1"/>
</dbReference>
<dbReference type="GO" id="GO:0003677">
    <property type="term" value="F:DNA binding"/>
    <property type="evidence" value="ECO:0007669"/>
    <property type="project" value="InterPro"/>
</dbReference>
<keyword evidence="3" id="KW-0540">Nuclease</keyword>
<comment type="similarity">
    <text evidence="1">To endonucleases of group I introns of fungi and phage.</text>
</comment>
<sequence>MMATAFLGFFKRSPKSLKSNNVKHERRIKLSKLGNTYSYNKQRFYSVDCRSRDSNVSDKDSGLAIILSKLNIKYEAIYTNLHIKENRDKMSKDLRNKQGIYMIFNLVTENYYIGSASTNRFMSRFTKHLISLIGSKVVKNSVLKYGLSNFAFIIVEYYPDPINRDNNKLLLQLEDKYLKTLLPNYNILTEAGNSFGYKHNEEIKKKMSSFARPDNYSDERREFIINLNLNKNLSIETRKKISEQALKRSPMSYETKLKCITKECSVYLYDKGNYLYFCPNIKLAALLLHCSYKTLQRALKEGQIYSDPKLIDYISKNKYLSINELLLSMGIMGVKDSDNRDLFSKLYDFKNKPKFSNSSVPINS</sequence>
<dbReference type="CDD" id="cd10445">
    <property type="entry name" value="GIY-YIG_bI1_like"/>
    <property type="match status" value="1"/>
</dbReference>
<dbReference type="SUPFAM" id="SSF82771">
    <property type="entry name" value="GIY-YIG endonuclease"/>
    <property type="match status" value="1"/>
</dbReference>
<dbReference type="InterPro" id="IPR035901">
    <property type="entry name" value="GIY-YIG_endonuc_sf"/>
</dbReference>
<evidence type="ECO:0000313" key="4">
    <source>
        <dbReference type="Proteomes" id="UP000267821"/>
    </source>
</evidence>
<dbReference type="EMBL" id="ML121946">
    <property type="protein sequence ID" value="RPB17878.1"/>
    <property type="molecule type" value="Genomic_DNA"/>
</dbReference>
<gene>
    <name evidence="3" type="ORF">L211DRAFT_506774</name>
</gene>
<dbReference type="AlphaFoldDB" id="A0A3N4L7X8"/>
<keyword evidence="3" id="KW-0378">Hydrolase</keyword>
<dbReference type="SMART" id="SM00465">
    <property type="entry name" value="GIYc"/>
    <property type="match status" value="1"/>
</dbReference>
<keyword evidence="4" id="KW-1185">Reference proteome</keyword>
<reference evidence="3 4" key="1">
    <citation type="journal article" date="2018" name="Nat. Ecol. Evol.">
        <title>Pezizomycetes genomes reveal the molecular basis of ectomycorrhizal truffle lifestyle.</title>
        <authorList>
            <person name="Murat C."/>
            <person name="Payen T."/>
            <person name="Noel B."/>
            <person name="Kuo A."/>
            <person name="Morin E."/>
            <person name="Chen J."/>
            <person name="Kohler A."/>
            <person name="Krizsan K."/>
            <person name="Balestrini R."/>
            <person name="Da Silva C."/>
            <person name="Montanini B."/>
            <person name="Hainaut M."/>
            <person name="Levati E."/>
            <person name="Barry K.W."/>
            <person name="Belfiori B."/>
            <person name="Cichocki N."/>
            <person name="Clum A."/>
            <person name="Dockter R.B."/>
            <person name="Fauchery L."/>
            <person name="Guy J."/>
            <person name="Iotti M."/>
            <person name="Le Tacon F."/>
            <person name="Lindquist E.A."/>
            <person name="Lipzen A."/>
            <person name="Malagnac F."/>
            <person name="Mello A."/>
            <person name="Molinier V."/>
            <person name="Miyauchi S."/>
            <person name="Poulain J."/>
            <person name="Riccioni C."/>
            <person name="Rubini A."/>
            <person name="Sitrit Y."/>
            <person name="Splivallo R."/>
            <person name="Traeger S."/>
            <person name="Wang M."/>
            <person name="Zifcakova L."/>
            <person name="Wipf D."/>
            <person name="Zambonelli A."/>
            <person name="Paolocci F."/>
            <person name="Nowrousian M."/>
            <person name="Ottonello S."/>
            <person name="Baldrian P."/>
            <person name="Spatafora J.W."/>
            <person name="Henrissat B."/>
            <person name="Nagy L.G."/>
            <person name="Aury J.M."/>
            <person name="Wincker P."/>
            <person name="Grigoriev I.V."/>
            <person name="Bonfante P."/>
            <person name="Martin F.M."/>
        </authorList>
    </citation>
    <scope>NUCLEOTIDE SEQUENCE [LARGE SCALE GENOMIC DNA]</scope>
    <source>
        <strain evidence="3 4">ATCC MYA-4762</strain>
    </source>
</reference>
<feature type="domain" description="GIY-YIG" evidence="2">
    <location>
        <begin position="96"/>
        <end position="187"/>
    </location>
</feature>
<dbReference type="SUPFAM" id="SSF64496">
    <property type="entry name" value="DNA-binding domain of intron-encoded endonucleases"/>
    <property type="match status" value="1"/>
</dbReference>
<dbReference type="SMART" id="SM00496">
    <property type="entry name" value="IENR2"/>
    <property type="match status" value="2"/>
</dbReference>